<dbReference type="PANTHER" id="PTHR43673">
    <property type="entry name" value="NAD(P)H NITROREDUCTASE YDGI-RELATED"/>
    <property type="match status" value="1"/>
</dbReference>
<dbReference type="Proteomes" id="UP001056429">
    <property type="component" value="Unassembled WGS sequence"/>
</dbReference>
<dbReference type="SUPFAM" id="SSF55469">
    <property type="entry name" value="FMN-dependent nitroreductase-like"/>
    <property type="match status" value="1"/>
</dbReference>
<dbReference type="Pfam" id="PF00881">
    <property type="entry name" value="Nitroreductase"/>
    <property type="match status" value="1"/>
</dbReference>
<evidence type="ECO:0000256" key="1">
    <source>
        <dbReference type="ARBA" id="ARBA00001917"/>
    </source>
</evidence>
<reference evidence="7" key="1">
    <citation type="journal article" date="2021" name="mSystems">
        <title>Bacteria and Archaea Synergistically Convert Glycine Betaine to Biogenic Methane in the Formosa Cold Seep of the South China Sea.</title>
        <authorList>
            <person name="Li L."/>
            <person name="Zhang W."/>
            <person name="Zhang S."/>
            <person name="Song L."/>
            <person name="Sun Q."/>
            <person name="Zhang H."/>
            <person name="Xiang H."/>
            <person name="Dong X."/>
        </authorList>
    </citation>
    <scope>NUCLEOTIDE SEQUENCE</scope>
    <source>
        <strain evidence="7">ZWT</strain>
    </source>
</reference>
<dbReference type="GO" id="GO:0016491">
    <property type="term" value="F:oxidoreductase activity"/>
    <property type="evidence" value="ECO:0007669"/>
    <property type="project" value="UniProtKB-KW"/>
</dbReference>
<evidence type="ECO:0000313" key="8">
    <source>
        <dbReference type="Proteomes" id="UP001056429"/>
    </source>
</evidence>
<keyword evidence="3" id="KW-0285">Flavoprotein</keyword>
<comment type="similarity">
    <text evidence="2">Belongs to the nitroreductase family.</text>
</comment>
<organism evidence="7 8">
    <name type="scientific">Oceanirhabdus seepicola</name>
    <dbReference type="NCBI Taxonomy" id="2828781"/>
    <lineage>
        <taxon>Bacteria</taxon>
        <taxon>Bacillati</taxon>
        <taxon>Bacillota</taxon>
        <taxon>Clostridia</taxon>
        <taxon>Eubacteriales</taxon>
        <taxon>Clostridiaceae</taxon>
        <taxon>Oceanirhabdus</taxon>
    </lineage>
</organism>
<evidence type="ECO:0000256" key="4">
    <source>
        <dbReference type="ARBA" id="ARBA00022643"/>
    </source>
</evidence>
<keyword evidence="8" id="KW-1185">Reference proteome</keyword>
<dbReference type="PANTHER" id="PTHR43673:SF2">
    <property type="entry name" value="NITROREDUCTASE"/>
    <property type="match status" value="1"/>
</dbReference>
<reference evidence="7" key="2">
    <citation type="submission" date="2021-04" db="EMBL/GenBank/DDBJ databases">
        <authorList>
            <person name="Dong X."/>
        </authorList>
    </citation>
    <scope>NUCLEOTIDE SEQUENCE</scope>
    <source>
        <strain evidence="7">ZWT</strain>
    </source>
</reference>
<dbReference type="InterPro" id="IPR000415">
    <property type="entry name" value="Nitroreductase-like"/>
</dbReference>
<comment type="cofactor">
    <cofactor evidence="1">
        <name>FMN</name>
        <dbReference type="ChEBI" id="CHEBI:58210"/>
    </cofactor>
</comment>
<dbReference type="AlphaFoldDB" id="A0A9J6P990"/>
<keyword evidence="4" id="KW-0288">FMN</keyword>
<evidence type="ECO:0000259" key="6">
    <source>
        <dbReference type="Pfam" id="PF00881"/>
    </source>
</evidence>
<feature type="domain" description="Nitroreductase" evidence="6">
    <location>
        <begin position="7"/>
        <end position="152"/>
    </location>
</feature>
<dbReference type="Gene3D" id="3.40.109.10">
    <property type="entry name" value="NADH Oxidase"/>
    <property type="match status" value="1"/>
</dbReference>
<keyword evidence="5" id="KW-0560">Oxidoreductase</keyword>
<sequence>MDFYNVIENRVSYKKFKNDSIDRDSLQRMINSAMNSPSYKNNTSYKIIIVEDDNIKNSLSNCIRNSTSEMSEAVKDTPVTCVVIGKPENSGVMNGKDFYLMDGAIAMEHFVLSAAAEGYGTCWVTEFDENEIKRMLNIPSDYKVIALTPVGKPNETKESHVKKDVREYVFMNEFNEPFTINDSALKY</sequence>
<dbReference type="RefSeq" id="WP_250861674.1">
    <property type="nucleotide sequence ID" value="NZ_JAGSOJ010000006.1"/>
</dbReference>
<protein>
    <submittedName>
        <fullName evidence="7">Nitroreductase family protein</fullName>
    </submittedName>
</protein>
<dbReference type="EMBL" id="JAGSOJ010000006">
    <property type="protein sequence ID" value="MCM1992510.1"/>
    <property type="molecule type" value="Genomic_DNA"/>
</dbReference>
<evidence type="ECO:0000256" key="3">
    <source>
        <dbReference type="ARBA" id="ARBA00022630"/>
    </source>
</evidence>
<evidence type="ECO:0000256" key="5">
    <source>
        <dbReference type="ARBA" id="ARBA00023002"/>
    </source>
</evidence>
<name>A0A9J6P990_9CLOT</name>
<evidence type="ECO:0000256" key="2">
    <source>
        <dbReference type="ARBA" id="ARBA00007118"/>
    </source>
</evidence>
<proteinExistence type="inferred from homology"/>
<comment type="caution">
    <text evidence="7">The sequence shown here is derived from an EMBL/GenBank/DDBJ whole genome shotgun (WGS) entry which is preliminary data.</text>
</comment>
<evidence type="ECO:0000313" key="7">
    <source>
        <dbReference type="EMBL" id="MCM1992510.1"/>
    </source>
</evidence>
<dbReference type="InterPro" id="IPR029479">
    <property type="entry name" value="Nitroreductase"/>
</dbReference>
<gene>
    <name evidence="7" type="ORF">KDK92_22580</name>
</gene>
<accession>A0A9J6P990</accession>